<protein>
    <submittedName>
        <fullName evidence="1">Uncharacterized protein</fullName>
    </submittedName>
</protein>
<evidence type="ECO:0000313" key="1">
    <source>
        <dbReference type="EMBL" id="CDG41317.1"/>
    </source>
</evidence>
<comment type="caution">
    <text evidence="1">The sequence shown here is derived from an EMBL/GenBank/DDBJ whole genome shotgun (WGS) entry which is preliminary data.</text>
</comment>
<name>A0A060QMD1_9PROT</name>
<dbReference type="Proteomes" id="UP000027583">
    <property type="component" value="Unassembled WGS sequence"/>
</dbReference>
<reference evidence="1 2" key="1">
    <citation type="journal article" date="2014" name="Genome Biol. Evol.">
        <title>Acetic acid bacteria genomes reveal functional traits for adaptation to life in insect guts.</title>
        <authorList>
            <person name="Chouaia B."/>
            <person name="Gaiarsa S."/>
            <person name="Crotti E."/>
            <person name="Comandatore F."/>
            <person name="Degli Esposti M."/>
            <person name="Ricci I."/>
            <person name="Alma A."/>
            <person name="Favia G."/>
            <person name="Bandi C."/>
            <person name="Daffonchio D."/>
        </authorList>
    </citation>
    <scope>NUCLEOTIDE SEQUENCE [LARGE SCALE GENOMIC DNA]</scope>
    <source>
        <strain evidence="1 2">SF2.1</strain>
    </source>
</reference>
<organism evidence="1 2">
    <name type="scientific">Asaia bogorensis</name>
    <dbReference type="NCBI Taxonomy" id="91915"/>
    <lineage>
        <taxon>Bacteria</taxon>
        <taxon>Pseudomonadati</taxon>
        <taxon>Pseudomonadota</taxon>
        <taxon>Alphaproteobacteria</taxon>
        <taxon>Acetobacterales</taxon>
        <taxon>Acetobacteraceae</taxon>
        <taxon>Asaia</taxon>
    </lineage>
</organism>
<dbReference type="EMBL" id="CBLX010000027">
    <property type="protein sequence ID" value="CDG41317.1"/>
    <property type="molecule type" value="Genomic_DNA"/>
</dbReference>
<sequence length="46" mass="5040">MKKGARSALCGVLDGSRERESISLTGWPRVAWANGILGEWLHSMPD</sequence>
<proteinExistence type="predicted"/>
<dbReference type="AlphaFoldDB" id="A0A060QMD1"/>
<reference evidence="1 2" key="2">
    <citation type="journal article" date="2014" name="PLoS ONE">
        <title>Evolution of mitochondria reconstructed from the energy metabolism of living bacteria.</title>
        <authorList>
            <person name="Degli Esposti M."/>
            <person name="Chouaia B."/>
            <person name="Comandatore F."/>
            <person name="Crotti E."/>
            <person name="Sassera D."/>
            <person name="Lievens P.M."/>
            <person name="Daffonchio D."/>
            <person name="Bandi C."/>
        </authorList>
    </citation>
    <scope>NUCLEOTIDE SEQUENCE [LARGE SCALE GENOMIC DNA]</scope>
    <source>
        <strain evidence="1 2">SF2.1</strain>
    </source>
</reference>
<accession>A0A060QMD1</accession>
<gene>
    <name evidence="1" type="ORF">ASAP_3272</name>
</gene>
<evidence type="ECO:0000313" key="2">
    <source>
        <dbReference type="Proteomes" id="UP000027583"/>
    </source>
</evidence>